<feature type="compositionally biased region" description="Basic and acidic residues" evidence="1">
    <location>
        <begin position="160"/>
        <end position="177"/>
    </location>
</feature>
<feature type="region of interest" description="Disordered" evidence="1">
    <location>
        <begin position="158"/>
        <end position="192"/>
    </location>
</feature>
<organism evidence="2 3">
    <name type="scientific">Candolleomyces aberdarensis</name>
    <dbReference type="NCBI Taxonomy" id="2316362"/>
    <lineage>
        <taxon>Eukaryota</taxon>
        <taxon>Fungi</taxon>
        <taxon>Dikarya</taxon>
        <taxon>Basidiomycota</taxon>
        <taxon>Agaricomycotina</taxon>
        <taxon>Agaricomycetes</taxon>
        <taxon>Agaricomycetidae</taxon>
        <taxon>Agaricales</taxon>
        <taxon>Agaricineae</taxon>
        <taxon>Psathyrellaceae</taxon>
        <taxon>Candolleomyces</taxon>
    </lineage>
</organism>
<gene>
    <name evidence="2" type="ORF">EST38_g8937</name>
</gene>
<feature type="compositionally biased region" description="Acidic residues" evidence="1">
    <location>
        <begin position="178"/>
        <end position="189"/>
    </location>
</feature>
<reference evidence="2 3" key="1">
    <citation type="submission" date="2019-01" db="EMBL/GenBank/DDBJ databases">
        <title>Draft genome sequence of Psathyrella aberdarensis IHI B618.</title>
        <authorList>
            <person name="Buettner E."/>
            <person name="Kellner H."/>
        </authorList>
    </citation>
    <scope>NUCLEOTIDE SEQUENCE [LARGE SCALE GENOMIC DNA]</scope>
    <source>
        <strain evidence="2 3">IHI B618</strain>
    </source>
</reference>
<name>A0A4V1Q306_9AGAR</name>
<evidence type="ECO:0000256" key="1">
    <source>
        <dbReference type="SAM" id="MobiDB-lite"/>
    </source>
</evidence>
<evidence type="ECO:0000313" key="3">
    <source>
        <dbReference type="Proteomes" id="UP000290288"/>
    </source>
</evidence>
<proteinExistence type="predicted"/>
<sequence>MLVTQLIPVITMLATYTVAVLIMKTELTASKTSMIAESIDRFNASFKETDPLDSYELVESPSALVQPRLVEDDGLYLRNASFARTLQANDGSTPPFQESCASWRARLTSLLVWFWKDIVAHGPPWRDALHPERTRLIVQPPTVPERCWHTVSSSTISSTKSDRTLREVSEEHIPGADHEEEMEEEENDEDVKQRLAALPMTFNPKSRQRRQLCSIENLQSVVI</sequence>
<keyword evidence="3" id="KW-1185">Reference proteome</keyword>
<accession>A0A4V1Q306</accession>
<evidence type="ECO:0000313" key="2">
    <source>
        <dbReference type="EMBL" id="RXW16918.1"/>
    </source>
</evidence>
<protein>
    <submittedName>
        <fullName evidence="2">Uncharacterized protein</fullName>
    </submittedName>
</protein>
<dbReference type="Proteomes" id="UP000290288">
    <property type="component" value="Unassembled WGS sequence"/>
</dbReference>
<dbReference type="AlphaFoldDB" id="A0A4V1Q306"/>
<dbReference type="EMBL" id="SDEE01000388">
    <property type="protein sequence ID" value="RXW16918.1"/>
    <property type="molecule type" value="Genomic_DNA"/>
</dbReference>
<comment type="caution">
    <text evidence="2">The sequence shown here is derived from an EMBL/GenBank/DDBJ whole genome shotgun (WGS) entry which is preliminary data.</text>
</comment>